<name>A0A4P6XTP8_9ASCO</name>
<proteinExistence type="predicted"/>
<dbReference type="Proteomes" id="UP000292447">
    <property type="component" value="Chromosome IV"/>
</dbReference>
<reference evidence="3" key="1">
    <citation type="submission" date="2019-03" db="EMBL/GenBank/DDBJ databases">
        <title>Snf2 controls pulcherriminic acid biosynthesis and connects pigmentation and antifungal activity of the yeast Metschnikowia pulcherrima.</title>
        <authorList>
            <person name="Gore-Lloyd D."/>
            <person name="Sumann I."/>
            <person name="Brachmann A.O."/>
            <person name="Schneeberger K."/>
            <person name="Ortiz-Merino R.A."/>
            <person name="Moreno-Beltran M."/>
            <person name="Schlaefli M."/>
            <person name="Kirner P."/>
            <person name="Santos Kron A."/>
            <person name="Wolfe K.H."/>
            <person name="Piel J."/>
            <person name="Ahrens C.H."/>
            <person name="Henk D."/>
            <person name="Freimoser F.M."/>
        </authorList>
    </citation>
    <scope>NUCLEOTIDE SEQUENCE [LARGE SCALE GENOMIC DNA]</scope>
    <source>
        <strain evidence="3">APC 1.2</strain>
    </source>
</reference>
<sequence length="216" mass="24360">MHANGSPVKAEPAEEASVMQDFDIFMAEMESDTAFFSRKRKHSQTSVLDAELDTELEKAVNLETKIELLDNQIQFPTGDPLSVPSSSASPRTSPFESIEQSETSVSTEGNGENIEKITESKNESHVLPNLETVAVLKRSMASSSRLIGTFTALKSTYLKLCKEFNYLLGKFNENERIKIELIHENNELRRLLWETIKEKELDRKQYKAELAAKGKC</sequence>
<evidence type="ECO:0000313" key="2">
    <source>
        <dbReference type="EMBL" id="QBM89254.1"/>
    </source>
</evidence>
<feature type="compositionally biased region" description="Polar residues" evidence="1">
    <location>
        <begin position="98"/>
        <end position="110"/>
    </location>
</feature>
<feature type="compositionally biased region" description="Low complexity" evidence="1">
    <location>
        <begin position="80"/>
        <end position="97"/>
    </location>
</feature>
<evidence type="ECO:0000313" key="3">
    <source>
        <dbReference type="Proteomes" id="UP000292447"/>
    </source>
</evidence>
<dbReference type="EMBL" id="CP034459">
    <property type="protein sequence ID" value="QBM89254.1"/>
    <property type="molecule type" value="Genomic_DNA"/>
</dbReference>
<feature type="region of interest" description="Disordered" evidence="1">
    <location>
        <begin position="77"/>
        <end position="113"/>
    </location>
</feature>
<accession>A0A4P6XTP8</accession>
<keyword evidence="3" id="KW-1185">Reference proteome</keyword>
<evidence type="ECO:0000256" key="1">
    <source>
        <dbReference type="SAM" id="MobiDB-lite"/>
    </source>
</evidence>
<gene>
    <name evidence="2" type="ORF">METSCH_D03180</name>
</gene>
<organism evidence="2 3">
    <name type="scientific">Metschnikowia aff. pulcherrima</name>
    <dbReference type="NCBI Taxonomy" id="2163413"/>
    <lineage>
        <taxon>Eukaryota</taxon>
        <taxon>Fungi</taxon>
        <taxon>Dikarya</taxon>
        <taxon>Ascomycota</taxon>
        <taxon>Saccharomycotina</taxon>
        <taxon>Pichiomycetes</taxon>
        <taxon>Metschnikowiaceae</taxon>
        <taxon>Metschnikowia</taxon>
    </lineage>
</organism>
<protein>
    <submittedName>
        <fullName evidence="2">Uncharacterized protein</fullName>
    </submittedName>
</protein>
<dbReference type="AlphaFoldDB" id="A0A4P6XTP8"/>